<reference evidence="2 3" key="1">
    <citation type="submission" date="2024-01" db="EMBL/GenBank/DDBJ databases">
        <title>The genomes of 5 underutilized Papilionoideae crops provide insights into root nodulation and disease resistanc.</title>
        <authorList>
            <person name="Yuan L."/>
        </authorList>
    </citation>
    <scope>NUCLEOTIDE SEQUENCE [LARGE SCALE GENOMIC DNA]</scope>
    <source>
        <strain evidence="2">ZHUSHIDOU_FW_LH</strain>
        <tissue evidence="2">Leaf</tissue>
    </source>
</reference>
<evidence type="ECO:0000313" key="2">
    <source>
        <dbReference type="EMBL" id="KAK7242958.1"/>
    </source>
</evidence>
<dbReference type="Proteomes" id="UP001372338">
    <property type="component" value="Unassembled WGS sequence"/>
</dbReference>
<feature type="region of interest" description="Disordered" evidence="1">
    <location>
        <begin position="25"/>
        <end position="59"/>
    </location>
</feature>
<dbReference type="AlphaFoldDB" id="A0AAN9HRN4"/>
<feature type="region of interest" description="Disordered" evidence="1">
    <location>
        <begin position="80"/>
        <end position="114"/>
    </location>
</feature>
<protein>
    <submittedName>
        <fullName evidence="2">Uncharacterized protein</fullName>
    </submittedName>
</protein>
<dbReference type="EMBL" id="JAYWIO010000008">
    <property type="protein sequence ID" value="KAK7242958.1"/>
    <property type="molecule type" value="Genomic_DNA"/>
</dbReference>
<comment type="caution">
    <text evidence="2">The sequence shown here is derived from an EMBL/GenBank/DDBJ whole genome shotgun (WGS) entry which is preliminary data.</text>
</comment>
<feature type="compositionally biased region" description="Basic and acidic residues" evidence="1">
    <location>
        <begin position="80"/>
        <end position="92"/>
    </location>
</feature>
<organism evidence="2 3">
    <name type="scientific">Crotalaria pallida</name>
    <name type="common">Smooth rattlebox</name>
    <name type="synonym">Crotalaria striata</name>
    <dbReference type="NCBI Taxonomy" id="3830"/>
    <lineage>
        <taxon>Eukaryota</taxon>
        <taxon>Viridiplantae</taxon>
        <taxon>Streptophyta</taxon>
        <taxon>Embryophyta</taxon>
        <taxon>Tracheophyta</taxon>
        <taxon>Spermatophyta</taxon>
        <taxon>Magnoliopsida</taxon>
        <taxon>eudicotyledons</taxon>
        <taxon>Gunneridae</taxon>
        <taxon>Pentapetalae</taxon>
        <taxon>rosids</taxon>
        <taxon>fabids</taxon>
        <taxon>Fabales</taxon>
        <taxon>Fabaceae</taxon>
        <taxon>Papilionoideae</taxon>
        <taxon>50 kb inversion clade</taxon>
        <taxon>genistoids sensu lato</taxon>
        <taxon>core genistoids</taxon>
        <taxon>Crotalarieae</taxon>
        <taxon>Crotalaria</taxon>
    </lineage>
</organism>
<proteinExistence type="predicted"/>
<evidence type="ECO:0000313" key="3">
    <source>
        <dbReference type="Proteomes" id="UP001372338"/>
    </source>
</evidence>
<keyword evidence="3" id="KW-1185">Reference proteome</keyword>
<gene>
    <name evidence="2" type="ORF">RIF29_37740</name>
</gene>
<sequence>MKRKAVLNQDNSNPSDHVVHETLIVNEAANPNIGTTTERKGATSDPESAKNDQTKPLVIEKRPSIWDSFDISKLRNAGEKLKYHQPEKKQALKVENATGKPLESDDLQDKQMMR</sequence>
<feature type="compositionally biased region" description="Basic and acidic residues" evidence="1">
    <location>
        <begin position="37"/>
        <end position="59"/>
    </location>
</feature>
<accession>A0AAN9HRN4</accession>
<name>A0AAN9HRN4_CROPI</name>
<evidence type="ECO:0000256" key="1">
    <source>
        <dbReference type="SAM" id="MobiDB-lite"/>
    </source>
</evidence>